<proteinExistence type="predicted"/>
<dbReference type="EMBL" id="GGEC01084839">
    <property type="protein sequence ID" value="MBX65323.1"/>
    <property type="molecule type" value="Transcribed_RNA"/>
</dbReference>
<sequence length="31" mass="3435">MNSNFSSGGNGSCNTERRPGWGGWMQIPSYR</sequence>
<organism evidence="2">
    <name type="scientific">Rhizophora mucronata</name>
    <name type="common">Asiatic mangrove</name>
    <dbReference type="NCBI Taxonomy" id="61149"/>
    <lineage>
        <taxon>Eukaryota</taxon>
        <taxon>Viridiplantae</taxon>
        <taxon>Streptophyta</taxon>
        <taxon>Embryophyta</taxon>
        <taxon>Tracheophyta</taxon>
        <taxon>Spermatophyta</taxon>
        <taxon>Magnoliopsida</taxon>
        <taxon>eudicotyledons</taxon>
        <taxon>Gunneridae</taxon>
        <taxon>Pentapetalae</taxon>
        <taxon>rosids</taxon>
        <taxon>fabids</taxon>
        <taxon>Malpighiales</taxon>
        <taxon>Rhizophoraceae</taxon>
        <taxon>Rhizophora</taxon>
    </lineage>
</organism>
<feature type="region of interest" description="Disordered" evidence="1">
    <location>
        <begin position="1"/>
        <end position="31"/>
    </location>
</feature>
<accession>A0A2P2QE90</accession>
<dbReference type="AlphaFoldDB" id="A0A2P2QE90"/>
<protein>
    <submittedName>
        <fullName evidence="2">Uncharacterized protein</fullName>
    </submittedName>
</protein>
<name>A0A2P2QE90_RHIMU</name>
<reference evidence="2" key="1">
    <citation type="submission" date="2018-02" db="EMBL/GenBank/DDBJ databases">
        <title>Rhizophora mucronata_Transcriptome.</title>
        <authorList>
            <person name="Meera S.P."/>
            <person name="Sreeshan A."/>
            <person name="Augustine A."/>
        </authorList>
    </citation>
    <scope>NUCLEOTIDE SEQUENCE</scope>
    <source>
        <tissue evidence="2">Leaf</tissue>
    </source>
</reference>
<evidence type="ECO:0000256" key="1">
    <source>
        <dbReference type="SAM" id="MobiDB-lite"/>
    </source>
</evidence>
<evidence type="ECO:0000313" key="2">
    <source>
        <dbReference type="EMBL" id="MBX65323.1"/>
    </source>
</evidence>